<accession>A0A0D7BHS8</accession>
<feature type="compositionally biased region" description="Acidic residues" evidence="1">
    <location>
        <begin position="241"/>
        <end position="251"/>
    </location>
</feature>
<keyword evidence="3" id="KW-1185">Reference proteome</keyword>
<dbReference type="EMBL" id="KN880473">
    <property type="protein sequence ID" value="KIY70123.1"/>
    <property type="molecule type" value="Genomic_DNA"/>
</dbReference>
<proteinExistence type="predicted"/>
<feature type="compositionally biased region" description="Basic and acidic residues" evidence="1">
    <location>
        <begin position="150"/>
        <end position="166"/>
    </location>
</feature>
<protein>
    <submittedName>
        <fullName evidence="2">Uncharacterized protein</fullName>
    </submittedName>
</protein>
<dbReference type="OrthoDB" id="3055857at2759"/>
<dbReference type="Proteomes" id="UP000054007">
    <property type="component" value="Unassembled WGS sequence"/>
</dbReference>
<feature type="region of interest" description="Disordered" evidence="1">
    <location>
        <begin position="1"/>
        <end position="112"/>
    </location>
</feature>
<feature type="compositionally biased region" description="Acidic residues" evidence="1">
    <location>
        <begin position="217"/>
        <end position="227"/>
    </location>
</feature>
<feature type="compositionally biased region" description="Low complexity" evidence="1">
    <location>
        <begin position="322"/>
        <end position="339"/>
    </location>
</feature>
<reference evidence="2 3" key="1">
    <citation type="journal article" date="2015" name="Fungal Genet. Biol.">
        <title>Evolution of novel wood decay mechanisms in Agaricales revealed by the genome sequences of Fistulina hepatica and Cylindrobasidium torrendii.</title>
        <authorList>
            <person name="Floudas D."/>
            <person name="Held B.W."/>
            <person name="Riley R."/>
            <person name="Nagy L.G."/>
            <person name="Koehler G."/>
            <person name="Ransdell A.S."/>
            <person name="Younus H."/>
            <person name="Chow J."/>
            <person name="Chiniquy J."/>
            <person name="Lipzen A."/>
            <person name="Tritt A."/>
            <person name="Sun H."/>
            <person name="Haridas S."/>
            <person name="LaButti K."/>
            <person name="Ohm R.A."/>
            <person name="Kues U."/>
            <person name="Blanchette R.A."/>
            <person name="Grigoriev I.V."/>
            <person name="Minto R.E."/>
            <person name="Hibbett D.S."/>
        </authorList>
    </citation>
    <scope>NUCLEOTIDE SEQUENCE [LARGE SCALE GENOMIC DNA]</scope>
    <source>
        <strain evidence="2 3">FP15055 ss-10</strain>
    </source>
</reference>
<evidence type="ECO:0000313" key="2">
    <source>
        <dbReference type="EMBL" id="KIY70123.1"/>
    </source>
</evidence>
<gene>
    <name evidence="2" type="ORF">CYLTODRAFT_488385</name>
</gene>
<feature type="compositionally biased region" description="Polar residues" evidence="1">
    <location>
        <begin position="171"/>
        <end position="184"/>
    </location>
</feature>
<evidence type="ECO:0000313" key="3">
    <source>
        <dbReference type="Proteomes" id="UP000054007"/>
    </source>
</evidence>
<feature type="compositionally biased region" description="Basic and acidic residues" evidence="1">
    <location>
        <begin position="66"/>
        <end position="75"/>
    </location>
</feature>
<evidence type="ECO:0000256" key="1">
    <source>
        <dbReference type="SAM" id="MobiDB-lite"/>
    </source>
</evidence>
<feature type="region of interest" description="Disordered" evidence="1">
    <location>
        <begin position="207"/>
        <end position="251"/>
    </location>
</feature>
<feature type="region of interest" description="Disordered" evidence="1">
    <location>
        <begin position="124"/>
        <end position="184"/>
    </location>
</feature>
<organism evidence="2 3">
    <name type="scientific">Cylindrobasidium torrendii FP15055 ss-10</name>
    <dbReference type="NCBI Taxonomy" id="1314674"/>
    <lineage>
        <taxon>Eukaryota</taxon>
        <taxon>Fungi</taxon>
        <taxon>Dikarya</taxon>
        <taxon>Basidiomycota</taxon>
        <taxon>Agaricomycotina</taxon>
        <taxon>Agaricomycetes</taxon>
        <taxon>Agaricomycetidae</taxon>
        <taxon>Agaricales</taxon>
        <taxon>Marasmiineae</taxon>
        <taxon>Physalacriaceae</taxon>
        <taxon>Cylindrobasidium</taxon>
    </lineage>
</organism>
<feature type="compositionally biased region" description="Basic and acidic residues" evidence="1">
    <location>
        <begin position="303"/>
        <end position="312"/>
    </location>
</feature>
<name>A0A0D7BHS8_9AGAR</name>
<sequence length="504" mass="54314">MTTMISRLKLKRAPPSTDALPAKKLRAPLETPHPTQASQDLAYRLPSSVGIRESPRSFSPVPLESSSRRLKENRSKPPKNTYGKYGKKAVKKSADLESPFGSSSSPDQLDGLFKKPALPLAKSRAQKQIALGGPLSRLPPAGLTSAPSSPKHEHSRRPSLDAHSNHFEFPSFSSSGNIDFNRPPSQASFIDYNAACFDADLPHLFQSTPKKSHDGGIDADSDDDDDPMLGPFTARSGYDSPDLDDDGDDVDWSDGLLNCKSKYHSADVKMRSPGPHSLESLLDTALVLKSHSPQRSKSLDASIGDKHSEDTKQSSSVLPVATRTRSGTVTGRSRSGTVRANAGPPPTTSSTASRGPPARTRSGTIIPGAAPDIRRDLKPTMIQPPSTHLALSSVSSSVATSHLRSPNDAKGTTSPAEKKSSWRKSGGLFNLGSRSSSTELDIPSIKETTRRSPRGPVEVIAAKQDRKTPPKAKTFQQAKRRALRRCREPEYDDGEIGDDELLLI</sequence>
<feature type="region of interest" description="Disordered" evidence="1">
    <location>
        <begin position="291"/>
        <end position="498"/>
    </location>
</feature>
<dbReference type="AlphaFoldDB" id="A0A0D7BHS8"/>
<feature type="compositionally biased region" description="Low complexity" evidence="1">
    <location>
        <begin position="386"/>
        <end position="402"/>
    </location>
</feature>